<dbReference type="GO" id="GO:0006488">
    <property type="term" value="P:dolichol-linked oligosaccharide biosynthetic process"/>
    <property type="evidence" value="ECO:0007669"/>
    <property type="project" value="InterPro"/>
</dbReference>
<dbReference type="Pfam" id="PF02544">
    <property type="entry name" value="Steroid_dh"/>
    <property type="match status" value="1"/>
</dbReference>
<dbReference type="AlphaFoldDB" id="A0A5N6KTN6"/>
<dbReference type="OrthoDB" id="541710at2759"/>
<comment type="pathway">
    <text evidence="2">Protein modification; protein glycosylation.</text>
</comment>
<evidence type="ECO:0000313" key="8">
    <source>
        <dbReference type="EMBL" id="KAB8343165.1"/>
    </source>
</evidence>
<dbReference type="PROSITE" id="PS50244">
    <property type="entry name" value="S5A_REDUCTASE"/>
    <property type="match status" value="1"/>
</dbReference>
<keyword evidence="5 6" id="KW-0472">Membrane</keyword>
<keyword evidence="9" id="KW-1185">Reference proteome</keyword>
<dbReference type="PANTHER" id="PTHR14624">
    <property type="entry name" value="DFG10 PROTEIN"/>
    <property type="match status" value="1"/>
</dbReference>
<dbReference type="Proteomes" id="UP000327013">
    <property type="component" value="Unassembled WGS sequence"/>
</dbReference>
<keyword evidence="4 6" id="KW-1133">Transmembrane helix</keyword>
<feature type="transmembrane region" description="Helical" evidence="6">
    <location>
        <begin position="248"/>
        <end position="271"/>
    </location>
</feature>
<proteinExistence type="predicted"/>
<dbReference type="InterPro" id="IPR039698">
    <property type="entry name" value="Dfg10/SRD5A3"/>
</dbReference>
<dbReference type="PANTHER" id="PTHR14624:SF0">
    <property type="entry name" value="POLYPRENOL REDUCTASE"/>
    <property type="match status" value="1"/>
</dbReference>
<evidence type="ECO:0000259" key="7">
    <source>
        <dbReference type="Pfam" id="PF02544"/>
    </source>
</evidence>
<name>A0A5N6KTN6_9ROSI</name>
<comment type="caution">
    <text evidence="8">The sequence shown here is derived from an EMBL/GenBank/DDBJ whole genome shotgun (WGS) entry which is preliminary data.</text>
</comment>
<evidence type="ECO:0000256" key="1">
    <source>
        <dbReference type="ARBA" id="ARBA00004127"/>
    </source>
</evidence>
<dbReference type="GO" id="GO:0016095">
    <property type="term" value="P:polyprenol catabolic process"/>
    <property type="evidence" value="ECO:0007669"/>
    <property type="project" value="TreeGrafter"/>
</dbReference>
<accession>A0A5N6KTN6</accession>
<feature type="domain" description="3-oxo-5-alpha-steroid 4-dehydrogenase C-terminal" evidence="7">
    <location>
        <begin position="212"/>
        <end position="324"/>
    </location>
</feature>
<dbReference type="InterPro" id="IPR001104">
    <property type="entry name" value="3-oxo-5_a-steroid_4-DH_C"/>
</dbReference>
<gene>
    <name evidence="8" type="ORF">FH972_022755</name>
</gene>
<evidence type="ECO:0000256" key="2">
    <source>
        <dbReference type="ARBA" id="ARBA00004922"/>
    </source>
</evidence>
<reference evidence="8 9" key="1">
    <citation type="submission" date="2019-06" db="EMBL/GenBank/DDBJ databases">
        <title>A chromosomal-level reference genome of Carpinus fangiana (Coryloideae, Betulaceae).</title>
        <authorList>
            <person name="Yang X."/>
            <person name="Wang Z."/>
            <person name="Zhang L."/>
            <person name="Hao G."/>
            <person name="Liu J."/>
            <person name="Yang Y."/>
        </authorList>
    </citation>
    <scope>NUCLEOTIDE SEQUENCE [LARGE SCALE GENOMIC DNA]</scope>
    <source>
        <strain evidence="8">Cfa_2016G</strain>
        <tissue evidence="8">Leaf</tissue>
    </source>
</reference>
<evidence type="ECO:0000256" key="5">
    <source>
        <dbReference type="ARBA" id="ARBA00023136"/>
    </source>
</evidence>
<evidence type="ECO:0000256" key="3">
    <source>
        <dbReference type="ARBA" id="ARBA00022692"/>
    </source>
</evidence>
<dbReference type="GO" id="GO:0003865">
    <property type="term" value="F:3-oxo-5-alpha-steroid 4-dehydrogenase activity"/>
    <property type="evidence" value="ECO:0007669"/>
    <property type="project" value="TreeGrafter"/>
</dbReference>
<evidence type="ECO:0000256" key="6">
    <source>
        <dbReference type="SAM" id="Phobius"/>
    </source>
</evidence>
<feature type="transmembrane region" description="Helical" evidence="6">
    <location>
        <begin position="178"/>
        <end position="198"/>
    </location>
</feature>
<sequence length="324" mass="36007">MHRKNGHKYGGAVRRGKAAMLRAWMSKILDVLDMAAPSLLLRLFYVSAASGPLRERFIDYGSREAAPAPKAENGYEAQRKRIGGTAGALLDSVAAVRVPHAWFNHFYVLSLLVSCFWASQILSDGSFFEWLATREVVARSASMSLDQAMLAWAMMTFQAGRRLYECLDNHKPSASKMWVGHWAAGLAFYAAMGVAVWIEASLRSLHIDPPSLRTFVGLPIFVLASGIQHDVHDHLASMKKYSLPKHPMFATCICPHYLAECFIYLSLAIVAAPQGHILNWTIVSGLMFVGINLGVTAKGTRLWYARKFNDERIMLKACMIPGIF</sequence>
<protein>
    <recommendedName>
        <fullName evidence="7">3-oxo-5-alpha-steroid 4-dehydrogenase C-terminal domain-containing protein</fullName>
    </recommendedName>
</protein>
<comment type="subcellular location">
    <subcellularLocation>
        <location evidence="1">Endomembrane system</location>
        <topology evidence="1">Multi-pass membrane protein</topology>
    </subcellularLocation>
</comment>
<dbReference type="UniPathway" id="UPA00378"/>
<keyword evidence="3 6" id="KW-0812">Transmembrane</keyword>
<feature type="transmembrane region" description="Helical" evidence="6">
    <location>
        <begin position="210"/>
        <end position="227"/>
    </location>
</feature>
<evidence type="ECO:0000313" key="9">
    <source>
        <dbReference type="Proteomes" id="UP000327013"/>
    </source>
</evidence>
<feature type="transmembrane region" description="Helical" evidence="6">
    <location>
        <begin position="277"/>
        <end position="297"/>
    </location>
</feature>
<dbReference type="GO" id="GO:0005783">
    <property type="term" value="C:endoplasmic reticulum"/>
    <property type="evidence" value="ECO:0007669"/>
    <property type="project" value="TreeGrafter"/>
</dbReference>
<organism evidence="8 9">
    <name type="scientific">Carpinus fangiana</name>
    <dbReference type="NCBI Taxonomy" id="176857"/>
    <lineage>
        <taxon>Eukaryota</taxon>
        <taxon>Viridiplantae</taxon>
        <taxon>Streptophyta</taxon>
        <taxon>Embryophyta</taxon>
        <taxon>Tracheophyta</taxon>
        <taxon>Spermatophyta</taxon>
        <taxon>Magnoliopsida</taxon>
        <taxon>eudicotyledons</taxon>
        <taxon>Gunneridae</taxon>
        <taxon>Pentapetalae</taxon>
        <taxon>rosids</taxon>
        <taxon>fabids</taxon>
        <taxon>Fagales</taxon>
        <taxon>Betulaceae</taxon>
        <taxon>Carpinus</taxon>
    </lineage>
</organism>
<dbReference type="EMBL" id="VIBQ01000012">
    <property type="protein sequence ID" value="KAB8343165.1"/>
    <property type="molecule type" value="Genomic_DNA"/>
</dbReference>
<evidence type="ECO:0000256" key="4">
    <source>
        <dbReference type="ARBA" id="ARBA00022989"/>
    </source>
</evidence>